<dbReference type="PANTHER" id="PTHR43409:SF4">
    <property type="entry name" value="RADICAL SAM SUPERFAMILY PROTEIN"/>
    <property type="match status" value="1"/>
</dbReference>
<dbReference type="CDD" id="cd01335">
    <property type="entry name" value="Radical_SAM"/>
    <property type="match status" value="1"/>
</dbReference>
<dbReference type="InterPro" id="IPR058240">
    <property type="entry name" value="rSAM_sf"/>
</dbReference>
<evidence type="ECO:0000313" key="8">
    <source>
        <dbReference type="Proteomes" id="UP000760480"/>
    </source>
</evidence>
<dbReference type="InterPro" id="IPR007197">
    <property type="entry name" value="rSAM"/>
</dbReference>
<dbReference type="PROSITE" id="PS51918">
    <property type="entry name" value="RADICAL_SAM"/>
    <property type="match status" value="1"/>
</dbReference>
<sequence length="293" mass="32774">MLIDYDMPLWRPPSEANSFILQATLGCSFNRCSFCSMYRTKQFVVRPLEQVQSEIRAMARAYPGTRRVFLADGDALATPTEQLLAILQALHLAFPRLERVSSYALPVNLLKKSVDELRQLREGGLTLLYYGIETGSADLLKRITKGATPEVMVTGLTKAKQAGLTLSATVVLGLGGQAYWREHIDATAELVNRVELDYLSTLQLMLDPTIEDEFRRKFREPFQLQDDQALLEEQARLIERLEPPAPLTFRSNHASNALALAGVLPRDRTALLDTLATALAGQVALRPDWLRGY</sequence>
<name>A0ABX1TLG9_9GAMM</name>
<dbReference type="Proteomes" id="UP000760480">
    <property type="component" value="Unassembled WGS sequence"/>
</dbReference>
<dbReference type="RefSeq" id="WP_169248270.1">
    <property type="nucleotide sequence ID" value="NZ_SPMZ01000019.1"/>
</dbReference>
<keyword evidence="5" id="KW-0411">Iron-sulfur</keyword>
<evidence type="ECO:0000256" key="1">
    <source>
        <dbReference type="ARBA" id="ARBA00001966"/>
    </source>
</evidence>
<dbReference type="SFLD" id="SFLDG01082">
    <property type="entry name" value="B12-binding_domain_containing"/>
    <property type="match status" value="1"/>
</dbReference>
<evidence type="ECO:0000256" key="3">
    <source>
        <dbReference type="ARBA" id="ARBA00022723"/>
    </source>
</evidence>
<keyword evidence="3" id="KW-0479">Metal-binding</keyword>
<dbReference type="SUPFAM" id="SSF102114">
    <property type="entry name" value="Radical SAM enzymes"/>
    <property type="match status" value="1"/>
</dbReference>
<evidence type="ECO:0000256" key="5">
    <source>
        <dbReference type="ARBA" id="ARBA00023014"/>
    </source>
</evidence>
<reference evidence="7 8" key="1">
    <citation type="submission" date="2019-03" db="EMBL/GenBank/DDBJ databases">
        <title>Metabolic reconstructions from genomes of highly enriched 'Candidatus Accumulibacter' and 'Candidatus Competibacter' bioreactor populations.</title>
        <authorList>
            <person name="Annavajhala M.K."/>
            <person name="Welles L."/>
            <person name="Abbas B."/>
            <person name="Sorokin D."/>
            <person name="Park H."/>
            <person name="Van Loosdrecht M."/>
            <person name="Chandran K."/>
        </authorList>
    </citation>
    <scope>NUCLEOTIDE SEQUENCE [LARGE SCALE GENOMIC DNA]</scope>
    <source>
        <strain evidence="7 8">SBR_G</strain>
    </source>
</reference>
<organism evidence="7 8">
    <name type="scientific">Candidatus Competibacter phosphatis</name>
    <dbReference type="NCBI Taxonomy" id="221280"/>
    <lineage>
        <taxon>Bacteria</taxon>
        <taxon>Pseudomonadati</taxon>
        <taxon>Pseudomonadota</taxon>
        <taxon>Gammaproteobacteria</taxon>
        <taxon>Candidatus Competibacteraceae</taxon>
        <taxon>Candidatus Competibacter</taxon>
    </lineage>
</organism>
<dbReference type="SFLD" id="SFLDG01095">
    <property type="entry name" value="Uncharacterised_Radical_SAM_Su"/>
    <property type="match status" value="1"/>
</dbReference>
<dbReference type="InterPro" id="IPR006638">
    <property type="entry name" value="Elp3/MiaA/NifB-like_rSAM"/>
</dbReference>
<evidence type="ECO:0000313" key="7">
    <source>
        <dbReference type="EMBL" id="NMQ19008.1"/>
    </source>
</evidence>
<protein>
    <submittedName>
        <fullName evidence="7">Radical SAM protein</fullName>
    </submittedName>
</protein>
<dbReference type="EMBL" id="SPMZ01000019">
    <property type="protein sequence ID" value="NMQ19008.1"/>
    <property type="molecule type" value="Genomic_DNA"/>
</dbReference>
<evidence type="ECO:0000256" key="2">
    <source>
        <dbReference type="ARBA" id="ARBA00022691"/>
    </source>
</evidence>
<dbReference type="PANTHER" id="PTHR43409">
    <property type="entry name" value="ANAEROBIC MAGNESIUM-PROTOPORPHYRIN IX MONOMETHYL ESTER CYCLASE-RELATED"/>
    <property type="match status" value="1"/>
</dbReference>
<keyword evidence="2" id="KW-0949">S-adenosyl-L-methionine</keyword>
<gene>
    <name evidence="7" type="ORF">E4P82_07190</name>
</gene>
<dbReference type="SFLD" id="SFLDS00029">
    <property type="entry name" value="Radical_SAM"/>
    <property type="match status" value="1"/>
</dbReference>
<dbReference type="InterPro" id="IPR013785">
    <property type="entry name" value="Aldolase_TIM"/>
</dbReference>
<comment type="cofactor">
    <cofactor evidence="1">
        <name>[4Fe-4S] cluster</name>
        <dbReference type="ChEBI" id="CHEBI:49883"/>
    </cofactor>
</comment>
<accession>A0ABX1TLG9</accession>
<dbReference type="SMART" id="SM00729">
    <property type="entry name" value="Elp3"/>
    <property type="match status" value="1"/>
</dbReference>
<comment type="caution">
    <text evidence="7">The sequence shown here is derived from an EMBL/GenBank/DDBJ whole genome shotgun (WGS) entry which is preliminary data.</text>
</comment>
<evidence type="ECO:0000256" key="4">
    <source>
        <dbReference type="ARBA" id="ARBA00023004"/>
    </source>
</evidence>
<dbReference type="Pfam" id="PF04055">
    <property type="entry name" value="Radical_SAM"/>
    <property type="match status" value="1"/>
</dbReference>
<keyword evidence="8" id="KW-1185">Reference proteome</keyword>
<evidence type="ECO:0000259" key="6">
    <source>
        <dbReference type="PROSITE" id="PS51918"/>
    </source>
</evidence>
<dbReference type="Gene3D" id="3.20.20.70">
    <property type="entry name" value="Aldolase class I"/>
    <property type="match status" value="1"/>
</dbReference>
<keyword evidence="4" id="KW-0408">Iron</keyword>
<feature type="domain" description="Radical SAM core" evidence="6">
    <location>
        <begin position="11"/>
        <end position="244"/>
    </location>
</feature>
<proteinExistence type="predicted"/>
<dbReference type="InterPro" id="IPR051198">
    <property type="entry name" value="BchE-like"/>
</dbReference>